<proteinExistence type="predicted"/>
<protein>
    <submittedName>
        <fullName evidence="2">Transcriptional regulator with XRE-family HTH domain</fullName>
    </submittedName>
</protein>
<comment type="caution">
    <text evidence="2">The sequence shown here is derived from an EMBL/GenBank/DDBJ whole genome shotgun (WGS) entry which is preliminary data.</text>
</comment>
<dbReference type="Pfam" id="PF17765">
    <property type="entry name" value="MLTR_LBD"/>
    <property type="match status" value="1"/>
</dbReference>
<reference evidence="2 3" key="1">
    <citation type="submission" date="2020-08" db="EMBL/GenBank/DDBJ databases">
        <title>Sequencing the genomes of 1000 actinobacteria strains.</title>
        <authorList>
            <person name="Klenk H.-P."/>
        </authorList>
    </citation>
    <scope>NUCLEOTIDE SEQUENCE [LARGE SCALE GENOMIC DNA]</scope>
    <source>
        <strain evidence="2 3">DSM 44320</strain>
    </source>
</reference>
<name>A0A7W5Y984_9ACTN</name>
<dbReference type="EMBL" id="JACIBV010000001">
    <property type="protein sequence ID" value="MBB3725483.1"/>
    <property type="molecule type" value="Genomic_DNA"/>
</dbReference>
<dbReference type="InterPro" id="IPR041413">
    <property type="entry name" value="MLTR_LBD"/>
</dbReference>
<dbReference type="Proteomes" id="UP000579945">
    <property type="component" value="Unassembled WGS sequence"/>
</dbReference>
<sequence>MDASLRRELGAHLRAAREQVTPAQAGLDGGGRRRTPGLRREEVAALAGVSVAWYTWLEQGRARTTRQVLDAICRVLGMDAAAHRHTLSLAGFLPPAPRAGRTPIVVGEATRALVDGWATTPAAVLDERFDVLAANRAYRLVWGDPDAAPAGWRNALLLLAAPHVGGGPYRVVAEEPLLRGLYEQFRADTAHWPDDGRAAEIVALLTKERPDAAHWWECRAVQDFAPITAAVEGARAGLRLTFSLLRPVAEHGLYVFAHTPADERSREALAALIG</sequence>
<dbReference type="Gene3D" id="1.10.260.40">
    <property type="entry name" value="lambda repressor-like DNA-binding domains"/>
    <property type="match status" value="1"/>
</dbReference>
<dbReference type="PANTHER" id="PTHR35010">
    <property type="entry name" value="BLL4672 PROTEIN-RELATED"/>
    <property type="match status" value="1"/>
</dbReference>
<dbReference type="SUPFAM" id="SSF47413">
    <property type="entry name" value="lambda repressor-like DNA-binding domains"/>
    <property type="match status" value="1"/>
</dbReference>
<dbReference type="Pfam" id="PF13560">
    <property type="entry name" value="HTH_31"/>
    <property type="match status" value="1"/>
</dbReference>
<evidence type="ECO:0000313" key="3">
    <source>
        <dbReference type="Proteomes" id="UP000579945"/>
    </source>
</evidence>
<dbReference type="GO" id="GO:0003677">
    <property type="term" value="F:DNA binding"/>
    <property type="evidence" value="ECO:0007669"/>
    <property type="project" value="InterPro"/>
</dbReference>
<feature type="domain" description="HTH cro/C1-type" evidence="1">
    <location>
        <begin position="37"/>
        <end position="83"/>
    </location>
</feature>
<dbReference type="CDD" id="cd00093">
    <property type="entry name" value="HTH_XRE"/>
    <property type="match status" value="1"/>
</dbReference>
<dbReference type="Gene3D" id="3.30.450.180">
    <property type="match status" value="1"/>
</dbReference>
<keyword evidence="3" id="KW-1185">Reference proteome</keyword>
<dbReference type="InterPro" id="IPR010982">
    <property type="entry name" value="Lambda_DNA-bd_dom_sf"/>
</dbReference>
<dbReference type="GeneID" id="95387906"/>
<dbReference type="AlphaFoldDB" id="A0A7W5Y984"/>
<dbReference type="RefSeq" id="WP_183644884.1">
    <property type="nucleotide sequence ID" value="NZ_JACIBV010000001.1"/>
</dbReference>
<evidence type="ECO:0000259" key="1">
    <source>
        <dbReference type="PROSITE" id="PS50943"/>
    </source>
</evidence>
<dbReference type="SMART" id="SM00530">
    <property type="entry name" value="HTH_XRE"/>
    <property type="match status" value="1"/>
</dbReference>
<evidence type="ECO:0000313" key="2">
    <source>
        <dbReference type="EMBL" id="MBB3725483.1"/>
    </source>
</evidence>
<gene>
    <name evidence="2" type="ORF">FHR33_001343</name>
</gene>
<organism evidence="2 3">
    <name type="scientific">Nonomuraea dietziae</name>
    <dbReference type="NCBI Taxonomy" id="65515"/>
    <lineage>
        <taxon>Bacteria</taxon>
        <taxon>Bacillati</taxon>
        <taxon>Actinomycetota</taxon>
        <taxon>Actinomycetes</taxon>
        <taxon>Streptosporangiales</taxon>
        <taxon>Streptosporangiaceae</taxon>
        <taxon>Nonomuraea</taxon>
    </lineage>
</organism>
<dbReference type="PROSITE" id="PS50943">
    <property type="entry name" value="HTH_CROC1"/>
    <property type="match status" value="1"/>
</dbReference>
<dbReference type="InterPro" id="IPR001387">
    <property type="entry name" value="Cro/C1-type_HTH"/>
</dbReference>
<accession>A0A7W5Y984</accession>